<protein>
    <submittedName>
        <fullName evidence="16">TonB-dependent siderophore receptor</fullName>
    </submittedName>
</protein>
<evidence type="ECO:0000256" key="2">
    <source>
        <dbReference type="ARBA" id="ARBA00009810"/>
    </source>
</evidence>
<evidence type="ECO:0000259" key="15">
    <source>
        <dbReference type="Pfam" id="PF07715"/>
    </source>
</evidence>
<evidence type="ECO:0000256" key="6">
    <source>
        <dbReference type="ARBA" id="ARBA00023077"/>
    </source>
</evidence>
<evidence type="ECO:0000256" key="9">
    <source>
        <dbReference type="ARBA" id="ARBA00023237"/>
    </source>
</evidence>
<dbReference type="Gene3D" id="2.40.170.20">
    <property type="entry name" value="TonB-dependent receptor, beta-barrel domain"/>
    <property type="match status" value="1"/>
</dbReference>
<dbReference type="Gene3D" id="2.170.130.10">
    <property type="entry name" value="TonB-dependent receptor, plug domain"/>
    <property type="match status" value="1"/>
</dbReference>
<comment type="caution">
    <text evidence="16">The sequence shown here is derived from an EMBL/GenBank/DDBJ whole genome shotgun (WGS) entry which is preliminary data.</text>
</comment>
<keyword evidence="17" id="KW-1185">Reference proteome</keyword>
<feature type="signal peptide" evidence="13">
    <location>
        <begin position="1"/>
        <end position="32"/>
    </location>
</feature>
<gene>
    <name evidence="16" type="ORF">GCM10025770_36370</name>
</gene>
<feature type="chain" id="PRO_5046336629" evidence="13">
    <location>
        <begin position="33"/>
        <end position="741"/>
    </location>
</feature>
<keyword evidence="6 11" id="KW-0798">TonB box</keyword>
<dbReference type="InterPro" id="IPR000531">
    <property type="entry name" value="Beta-barrel_TonB"/>
</dbReference>
<feature type="compositionally biased region" description="Polar residues" evidence="12">
    <location>
        <begin position="419"/>
        <end position="430"/>
    </location>
</feature>
<evidence type="ECO:0000259" key="14">
    <source>
        <dbReference type="Pfam" id="PF00593"/>
    </source>
</evidence>
<keyword evidence="4 10" id="KW-1134">Transmembrane beta strand</keyword>
<keyword evidence="9 10" id="KW-0998">Cell outer membrane</keyword>
<feature type="region of interest" description="Disordered" evidence="12">
    <location>
        <begin position="409"/>
        <end position="430"/>
    </location>
</feature>
<keyword evidence="13" id="KW-0732">Signal</keyword>
<reference evidence="17" key="1">
    <citation type="journal article" date="2019" name="Int. J. Syst. Evol. Microbiol.">
        <title>The Global Catalogue of Microorganisms (GCM) 10K type strain sequencing project: providing services to taxonomists for standard genome sequencing and annotation.</title>
        <authorList>
            <consortium name="The Broad Institute Genomics Platform"/>
            <consortium name="The Broad Institute Genome Sequencing Center for Infectious Disease"/>
            <person name="Wu L."/>
            <person name="Ma J."/>
        </authorList>
    </citation>
    <scope>NUCLEOTIDE SEQUENCE [LARGE SCALE GENOMIC DNA]</scope>
    <source>
        <strain evidence="17">JCM 18715</strain>
    </source>
</reference>
<dbReference type="PANTHER" id="PTHR32552:SF83">
    <property type="entry name" value="BLR3904 PROTEIN"/>
    <property type="match status" value="1"/>
</dbReference>
<accession>A0ABP9R4A1</accession>
<feature type="domain" description="TonB-dependent receptor plug" evidence="15">
    <location>
        <begin position="92"/>
        <end position="190"/>
    </location>
</feature>
<evidence type="ECO:0000256" key="1">
    <source>
        <dbReference type="ARBA" id="ARBA00004571"/>
    </source>
</evidence>
<dbReference type="Pfam" id="PF07715">
    <property type="entry name" value="Plug"/>
    <property type="match status" value="1"/>
</dbReference>
<organism evidence="16 17">
    <name type="scientific">Viridibacterium curvum</name>
    <dbReference type="NCBI Taxonomy" id="1101404"/>
    <lineage>
        <taxon>Bacteria</taxon>
        <taxon>Pseudomonadati</taxon>
        <taxon>Pseudomonadota</taxon>
        <taxon>Betaproteobacteria</taxon>
        <taxon>Rhodocyclales</taxon>
        <taxon>Rhodocyclaceae</taxon>
        <taxon>Viridibacterium</taxon>
    </lineage>
</organism>
<evidence type="ECO:0000256" key="13">
    <source>
        <dbReference type="SAM" id="SignalP"/>
    </source>
</evidence>
<comment type="subcellular location">
    <subcellularLocation>
        <location evidence="1 10">Cell outer membrane</location>
        <topology evidence="1 10">Multi-pass membrane protein</topology>
    </subcellularLocation>
</comment>
<dbReference type="PROSITE" id="PS52016">
    <property type="entry name" value="TONB_DEPENDENT_REC_3"/>
    <property type="match status" value="1"/>
</dbReference>
<evidence type="ECO:0000256" key="5">
    <source>
        <dbReference type="ARBA" id="ARBA00022692"/>
    </source>
</evidence>
<evidence type="ECO:0000256" key="3">
    <source>
        <dbReference type="ARBA" id="ARBA00022448"/>
    </source>
</evidence>
<keyword evidence="7 10" id="KW-0472">Membrane</keyword>
<dbReference type="InterPro" id="IPR036942">
    <property type="entry name" value="Beta-barrel_TonB_sf"/>
</dbReference>
<dbReference type="SUPFAM" id="SSF56935">
    <property type="entry name" value="Porins"/>
    <property type="match status" value="1"/>
</dbReference>
<name>A0ABP9R4A1_9RHOO</name>
<dbReference type="EMBL" id="BAABLD010000017">
    <property type="protein sequence ID" value="GAA5171571.1"/>
    <property type="molecule type" value="Genomic_DNA"/>
</dbReference>
<feature type="domain" description="TonB-dependent receptor-like beta-barrel" evidence="14">
    <location>
        <begin position="264"/>
        <end position="711"/>
    </location>
</feature>
<dbReference type="PANTHER" id="PTHR32552">
    <property type="entry name" value="FERRICHROME IRON RECEPTOR-RELATED"/>
    <property type="match status" value="1"/>
</dbReference>
<dbReference type="RefSeq" id="WP_345534536.1">
    <property type="nucleotide sequence ID" value="NZ_BAABLD010000017.1"/>
</dbReference>
<comment type="similarity">
    <text evidence="2 10 11">Belongs to the TonB-dependent receptor family.</text>
</comment>
<evidence type="ECO:0000313" key="17">
    <source>
        <dbReference type="Proteomes" id="UP001500547"/>
    </source>
</evidence>
<evidence type="ECO:0000313" key="16">
    <source>
        <dbReference type="EMBL" id="GAA5171571.1"/>
    </source>
</evidence>
<sequence length="741" mass="81464">MKKYSQDLLSTAPSRLMMAMAASAIVAAPAHAQNVSTSPQASQSGPAAEPAKGAEATVAPVIVKGTRENTTPQAQTGYKVDTSKVGRTEQAVKDIPQSLTTVTNKLITDRAGDSFAKALTNVAGLSFNAGEGGRIGDNLQLRGYSANGDIYENGMRDIAQYNRETFNLDRIDILRGGASMIFGRGSTGGIINAVTKSPYLLDENKIGLTLGNNDYLRNTLDLNKVTGDTSALRLNTMYTTTSGDPEGADSKRYGFAPTFRTGIGTKDEFEIGYYHLNYDDTPNYGFAWAGGRPVDSTANKFYGLESDFQRDSADVVNGVYTHRFSSRSQIRNATRYGIYKRDLWATTARLPAGTVNVTDNTTITRNSQRRGGEEHHLFNVTDYTSKFTALGMKHDTLLGLELAREESERWSYPTGGANGTPTKTSGTVGDPYATSSQPIAATGMRTNFNYFTASTVGLYAQDLIEFVPKWKWLAGVRWDRFSGDYSSGADSTAARLQRRDYLWSYRTGLIYQPTDEMSYYVSYGTAFNTSGDLYQYDTSSSKTPPEESRNIELGTKFELLEGKLQLRTALFRSEKYNERSTDTETTGSEFLLSGKRRTEGYELEVAGRITEKWDVFMNFAHMWSNILAAGSSAASANTVGKPAGNTPTNSGSLWTTYKLAPKWTAGGGMDGQSKRNPSHNSSNWAPGFVKYDAMLKFEETKYDVQLNINNLFNRTYWLAVYNGHAVAGPRRTVQVTGTYKF</sequence>
<keyword evidence="5 10" id="KW-0812">Transmembrane</keyword>
<evidence type="ECO:0000256" key="7">
    <source>
        <dbReference type="ARBA" id="ARBA00023136"/>
    </source>
</evidence>
<dbReference type="InterPro" id="IPR037066">
    <property type="entry name" value="Plug_dom_sf"/>
</dbReference>
<evidence type="ECO:0000256" key="4">
    <source>
        <dbReference type="ARBA" id="ARBA00022452"/>
    </source>
</evidence>
<proteinExistence type="inferred from homology"/>
<dbReference type="CDD" id="cd01347">
    <property type="entry name" value="ligand_gated_channel"/>
    <property type="match status" value="1"/>
</dbReference>
<feature type="region of interest" description="Disordered" evidence="12">
    <location>
        <begin position="36"/>
        <end position="55"/>
    </location>
</feature>
<dbReference type="InterPro" id="IPR012910">
    <property type="entry name" value="Plug_dom"/>
</dbReference>
<evidence type="ECO:0000256" key="10">
    <source>
        <dbReference type="PROSITE-ProRule" id="PRU01360"/>
    </source>
</evidence>
<evidence type="ECO:0000256" key="11">
    <source>
        <dbReference type="RuleBase" id="RU003357"/>
    </source>
</evidence>
<dbReference type="InterPro" id="IPR039426">
    <property type="entry name" value="TonB-dep_rcpt-like"/>
</dbReference>
<dbReference type="Pfam" id="PF00593">
    <property type="entry name" value="TonB_dep_Rec_b-barrel"/>
    <property type="match status" value="1"/>
</dbReference>
<dbReference type="Proteomes" id="UP001500547">
    <property type="component" value="Unassembled WGS sequence"/>
</dbReference>
<keyword evidence="3 10" id="KW-0813">Transport</keyword>
<keyword evidence="8 16" id="KW-0675">Receptor</keyword>
<feature type="compositionally biased region" description="Low complexity" evidence="12">
    <location>
        <begin position="45"/>
        <end position="55"/>
    </location>
</feature>
<evidence type="ECO:0000256" key="12">
    <source>
        <dbReference type="SAM" id="MobiDB-lite"/>
    </source>
</evidence>
<evidence type="ECO:0000256" key="8">
    <source>
        <dbReference type="ARBA" id="ARBA00023170"/>
    </source>
</evidence>